<dbReference type="eggNOG" id="COG2812">
    <property type="taxonomic scope" value="Bacteria"/>
</dbReference>
<dbReference type="Pfam" id="PF22608">
    <property type="entry name" value="DNAX_ATPase_lid"/>
    <property type="match status" value="1"/>
</dbReference>
<evidence type="ECO:0000256" key="5">
    <source>
        <dbReference type="ARBA" id="ARBA00022705"/>
    </source>
</evidence>
<dbReference type="NCBIfam" id="TIGR00678">
    <property type="entry name" value="holB"/>
    <property type="match status" value="1"/>
</dbReference>
<dbReference type="InterPro" id="IPR050238">
    <property type="entry name" value="DNA_Rep/Repair_Clamp_Loader"/>
</dbReference>
<keyword evidence="10" id="KW-0239">DNA-directed DNA polymerase</keyword>
<dbReference type="InterPro" id="IPR008921">
    <property type="entry name" value="DNA_pol3_clamp-load_cplx_C"/>
</dbReference>
<proteinExistence type="inferred from homology"/>
<dbReference type="Gene3D" id="1.20.272.10">
    <property type="match status" value="1"/>
</dbReference>
<dbReference type="NCBIfam" id="NF004046">
    <property type="entry name" value="PRK05563.1"/>
    <property type="match status" value="1"/>
</dbReference>
<protein>
    <recommendedName>
        <fullName evidence="2">DNA-directed DNA polymerase</fullName>
        <ecNumber evidence="2">2.7.7.7</ecNumber>
    </recommendedName>
</protein>
<comment type="similarity">
    <text evidence="1">Belongs to the DnaX/STICHEL family.</text>
</comment>
<evidence type="ECO:0000256" key="11">
    <source>
        <dbReference type="ARBA" id="ARBA00049244"/>
    </source>
</evidence>
<dbReference type="EC" id="2.7.7.7" evidence="2"/>
<sequence length="567" mass="64975">MAYKSLYRAYRPQVFEDVSGQEAIITTLKHAIEENRIAHAYLFCGPRGTGKTTVAKLFAKAVNCLNDNKPCGECENCKAIENSSHPDVIEIDAASNNGVEEVRHLIDKVKYAPVSGKYKVYIIDEVHMMSTGAFNALLKTLEEPPAHVIFILATTEPHKILPTIISRCQRFDFTSLTEQELIDRMKIVLLEENKTYEDSAIIQIAKLANGGMRDALSILEQCLAYNDQHLSLKDVNAIYGIVSMEDKIRLIKMILSGDMENALKSLDKMDHNGIDIKRLTYDLIYILKDTVIYKNTNNTQILSVMNQEDIKQIVPYITSDEALSFIDILIHATEKYVKAVNPHIYFELSVLKMCNHDHQEAQVIKNKDVQKEKDEEIQFIEEDTEEPPIIDIEEDKNDIEEYNDSDIQVKEEELLNILVQADRHILNDVKEKWIIIKRYMSNLKTAKCAHMLSAGTPVAACKDAIIISFEFMPDVNAVNYYKNYKQIASLIKEIFNIGYRFVGIQNDDWKNLRNKYIQLMKTKNLPVASPIILSHIDQYDLEEENKTEAEKYAIDLFGEDIVEFTEE</sequence>
<dbReference type="PATRIC" id="fig|999415.3.peg.64"/>
<dbReference type="Gene3D" id="1.10.8.60">
    <property type="match status" value="1"/>
</dbReference>
<keyword evidence="9" id="KW-0067">ATP-binding</keyword>
<evidence type="ECO:0000259" key="12">
    <source>
        <dbReference type="SMART" id="SM00382"/>
    </source>
</evidence>
<dbReference type="BioCyc" id="ECAT999415-HMP:GTTI-72-MONOMER"/>
<evidence type="ECO:0000256" key="6">
    <source>
        <dbReference type="ARBA" id="ARBA00022723"/>
    </source>
</evidence>
<dbReference type="Gene3D" id="3.40.50.300">
    <property type="entry name" value="P-loop containing nucleotide triphosphate hydrolases"/>
    <property type="match status" value="1"/>
</dbReference>
<evidence type="ECO:0000256" key="8">
    <source>
        <dbReference type="ARBA" id="ARBA00022833"/>
    </source>
</evidence>
<dbReference type="InterPro" id="IPR045085">
    <property type="entry name" value="HLD_clamp_pol_III_gamma_tau"/>
</dbReference>
<feature type="domain" description="AAA+ ATPase" evidence="12">
    <location>
        <begin position="37"/>
        <end position="181"/>
    </location>
</feature>
<dbReference type="CDD" id="cd00009">
    <property type="entry name" value="AAA"/>
    <property type="match status" value="1"/>
</dbReference>
<evidence type="ECO:0000256" key="9">
    <source>
        <dbReference type="ARBA" id="ARBA00022840"/>
    </source>
</evidence>
<dbReference type="FunFam" id="3.40.50.300:FF:000014">
    <property type="entry name" value="DNA polymerase III subunit gamma/tau"/>
    <property type="match status" value="1"/>
</dbReference>
<dbReference type="PRINTS" id="PR00300">
    <property type="entry name" value="CLPPROTEASEA"/>
</dbReference>
<dbReference type="PANTHER" id="PTHR11669">
    <property type="entry name" value="REPLICATION FACTOR C / DNA POLYMERASE III GAMMA-TAU SUBUNIT"/>
    <property type="match status" value="1"/>
</dbReference>
<dbReference type="CDD" id="cd18137">
    <property type="entry name" value="HLD_clamp_pol_III_gamma_tau"/>
    <property type="match status" value="1"/>
</dbReference>
<comment type="catalytic activity">
    <reaction evidence="11">
        <text>DNA(n) + a 2'-deoxyribonucleoside 5'-triphosphate = DNA(n+1) + diphosphate</text>
        <dbReference type="Rhea" id="RHEA:22508"/>
        <dbReference type="Rhea" id="RHEA-COMP:17339"/>
        <dbReference type="Rhea" id="RHEA-COMP:17340"/>
        <dbReference type="ChEBI" id="CHEBI:33019"/>
        <dbReference type="ChEBI" id="CHEBI:61560"/>
        <dbReference type="ChEBI" id="CHEBI:173112"/>
        <dbReference type="EC" id="2.7.7.7"/>
    </reaction>
</comment>
<reference evidence="13 14" key="1">
    <citation type="submission" date="2013-02" db="EMBL/GenBank/DDBJ databases">
        <title>The Genome Sequence of Lactobacillus catenaformis F0143.</title>
        <authorList>
            <consortium name="The Broad Institute Genome Sequencing Platform"/>
            <person name="Earl A."/>
            <person name="Ward D."/>
            <person name="Feldgarden M."/>
            <person name="Gevers D."/>
            <person name="Izard J."/>
            <person name="Blanton J.M."/>
            <person name="Mathney J."/>
            <person name="Dewhirst F.E."/>
            <person name="Young S.K."/>
            <person name="Zeng Q."/>
            <person name="Gargeya S."/>
            <person name="Fitzgerald M."/>
            <person name="Haas B."/>
            <person name="Abouelleil A."/>
            <person name="Alvarado L."/>
            <person name="Arachchi H.M."/>
            <person name="Berlin A."/>
            <person name="Chapman S.B."/>
            <person name="Gearin G."/>
            <person name="Goldberg J."/>
            <person name="Griggs A."/>
            <person name="Gujja S."/>
            <person name="Hansen M."/>
            <person name="Heiman D."/>
            <person name="Howarth C."/>
            <person name="Larimer J."/>
            <person name="Lui A."/>
            <person name="MacDonald P.J.P."/>
            <person name="McCowen C."/>
            <person name="Montmayeur A."/>
            <person name="Murphy C."/>
            <person name="Neiman D."/>
            <person name="Pearson M."/>
            <person name="Priest M."/>
            <person name="Roberts A."/>
            <person name="Saif S."/>
            <person name="Shea T."/>
            <person name="Sisk P."/>
            <person name="Stolte C."/>
            <person name="Sykes S."/>
            <person name="Wortman J."/>
            <person name="Nusbaum C."/>
            <person name="Birren B."/>
        </authorList>
    </citation>
    <scope>NUCLEOTIDE SEQUENCE [LARGE SCALE GENOMIC DNA]</scope>
    <source>
        <strain evidence="13 14">OT 569</strain>
    </source>
</reference>
<dbReference type="EMBL" id="AGEJ01000001">
    <property type="protein sequence ID" value="EMD17631.1"/>
    <property type="molecule type" value="Genomic_DNA"/>
</dbReference>
<keyword evidence="6" id="KW-0479">Metal-binding</keyword>
<dbReference type="GO" id="GO:0006261">
    <property type="term" value="P:DNA-templated DNA replication"/>
    <property type="evidence" value="ECO:0007669"/>
    <property type="project" value="TreeGrafter"/>
</dbReference>
<gene>
    <name evidence="13" type="ORF">HMPREF9943_00063</name>
</gene>
<dbReference type="GO" id="GO:0008408">
    <property type="term" value="F:3'-5' exonuclease activity"/>
    <property type="evidence" value="ECO:0007669"/>
    <property type="project" value="InterPro"/>
</dbReference>
<accession>M2Q609</accession>
<keyword evidence="4" id="KW-0548">Nucleotidyltransferase</keyword>
<evidence type="ECO:0000256" key="4">
    <source>
        <dbReference type="ARBA" id="ARBA00022695"/>
    </source>
</evidence>
<dbReference type="GO" id="GO:0003887">
    <property type="term" value="F:DNA-directed DNA polymerase activity"/>
    <property type="evidence" value="ECO:0007669"/>
    <property type="project" value="UniProtKB-KW"/>
</dbReference>
<dbReference type="STRING" id="999415.HMPREF9943_00063"/>
<evidence type="ECO:0000256" key="3">
    <source>
        <dbReference type="ARBA" id="ARBA00022679"/>
    </source>
</evidence>
<evidence type="ECO:0000313" key="13">
    <source>
        <dbReference type="EMBL" id="EMD17631.1"/>
    </source>
</evidence>
<dbReference type="InterPro" id="IPR012763">
    <property type="entry name" value="DNA_pol_III_sug/sutau_N"/>
</dbReference>
<dbReference type="RefSeq" id="WP_004801074.1">
    <property type="nucleotide sequence ID" value="NZ_KB446646.1"/>
</dbReference>
<dbReference type="SUPFAM" id="SSF48019">
    <property type="entry name" value="post-AAA+ oligomerization domain-like"/>
    <property type="match status" value="1"/>
</dbReference>
<dbReference type="InterPro" id="IPR003593">
    <property type="entry name" value="AAA+_ATPase"/>
</dbReference>
<dbReference type="GO" id="GO:0046872">
    <property type="term" value="F:metal ion binding"/>
    <property type="evidence" value="ECO:0007669"/>
    <property type="project" value="UniProtKB-KW"/>
</dbReference>
<keyword evidence="8" id="KW-0862">Zinc</keyword>
<dbReference type="Pfam" id="PF13177">
    <property type="entry name" value="DNA_pol3_delta2"/>
    <property type="match status" value="1"/>
</dbReference>
<dbReference type="Pfam" id="PF12169">
    <property type="entry name" value="DNA_pol3_gamma3"/>
    <property type="match status" value="1"/>
</dbReference>
<evidence type="ECO:0000256" key="7">
    <source>
        <dbReference type="ARBA" id="ARBA00022741"/>
    </source>
</evidence>
<dbReference type="InterPro" id="IPR001270">
    <property type="entry name" value="ClpA/B"/>
</dbReference>
<evidence type="ECO:0000256" key="1">
    <source>
        <dbReference type="ARBA" id="ARBA00006360"/>
    </source>
</evidence>
<dbReference type="GO" id="GO:0003677">
    <property type="term" value="F:DNA binding"/>
    <property type="evidence" value="ECO:0007669"/>
    <property type="project" value="InterPro"/>
</dbReference>
<evidence type="ECO:0000313" key="14">
    <source>
        <dbReference type="Proteomes" id="UP000011758"/>
    </source>
</evidence>
<organism evidence="13 14">
    <name type="scientific">Eggerthia catenaformis OT 569 = DSM 20559</name>
    <dbReference type="NCBI Taxonomy" id="999415"/>
    <lineage>
        <taxon>Bacteria</taxon>
        <taxon>Bacillati</taxon>
        <taxon>Bacillota</taxon>
        <taxon>Erysipelotrichia</taxon>
        <taxon>Erysipelotrichales</taxon>
        <taxon>Coprobacillaceae</taxon>
        <taxon>Eggerthia</taxon>
    </lineage>
</organism>
<dbReference type="Proteomes" id="UP000011758">
    <property type="component" value="Unassembled WGS sequence"/>
</dbReference>
<dbReference type="InterPro" id="IPR004622">
    <property type="entry name" value="DNA_pol_HolB"/>
</dbReference>
<dbReference type="NCBIfam" id="TIGR02397">
    <property type="entry name" value="dnaX_nterm"/>
    <property type="match status" value="1"/>
</dbReference>
<dbReference type="OrthoDB" id="9810148at2"/>
<keyword evidence="14" id="KW-1185">Reference proteome</keyword>
<dbReference type="GO" id="GO:0005524">
    <property type="term" value="F:ATP binding"/>
    <property type="evidence" value="ECO:0007669"/>
    <property type="project" value="UniProtKB-KW"/>
</dbReference>
<comment type="caution">
    <text evidence="13">The sequence shown here is derived from an EMBL/GenBank/DDBJ whole genome shotgun (WGS) entry which is preliminary data.</text>
</comment>
<evidence type="ECO:0000256" key="2">
    <source>
        <dbReference type="ARBA" id="ARBA00012417"/>
    </source>
</evidence>
<keyword evidence="5" id="KW-0235">DNA replication</keyword>
<dbReference type="InterPro" id="IPR027417">
    <property type="entry name" value="P-loop_NTPase"/>
</dbReference>
<dbReference type="InterPro" id="IPR022754">
    <property type="entry name" value="DNA_pol_III_gamma-3"/>
</dbReference>
<dbReference type="PANTHER" id="PTHR11669:SF0">
    <property type="entry name" value="PROTEIN STICHEL-LIKE 2"/>
    <property type="match status" value="1"/>
</dbReference>
<keyword evidence="3" id="KW-0808">Transferase</keyword>
<dbReference type="AlphaFoldDB" id="M2Q609"/>
<dbReference type="GO" id="GO:0009360">
    <property type="term" value="C:DNA polymerase III complex"/>
    <property type="evidence" value="ECO:0007669"/>
    <property type="project" value="InterPro"/>
</dbReference>
<dbReference type="SUPFAM" id="SSF52540">
    <property type="entry name" value="P-loop containing nucleoside triphosphate hydrolases"/>
    <property type="match status" value="1"/>
</dbReference>
<dbReference type="SMART" id="SM00382">
    <property type="entry name" value="AAA"/>
    <property type="match status" value="1"/>
</dbReference>
<evidence type="ECO:0000256" key="10">
    <source>
        <dbReference type="ARBA" id="ARBA00022932"/>
    </source>
</evidence>
<name>M2Q609_9FIRM</name>
<keyword evidence="7" id="KW-0547">Nucleotide-binding</keyword>